<dbReference type="EMBL" id="AP018227">
    <property type="protein sequence ID" value="BAY80560.1"/>
    <property type="molecule type" value="Genomic_DNA"/>
</dbReference>
<protein>
    <submittedName>
        <fullName evidence="2">Transposase IS200-family protein</fullName>
    </submittedName>
</protein>
<feature type="domain" description="Transposase IS200-like" evidence="1">
    <location>
        <begin position="15"/>
        <end position="131"/>
    </location>
</feature>
<evidence type="ECO:0000313" key="3">
    <source>
        <dbReference type="Proteomes" id="UP000218418"/>
    </source>
</evidence>
<sequence length="136" mass="15732">MRKDSTGYRLNQHSVGLATVHLVWIPKRRKPVLKGKVKLRLSGILDSVANDKEWIIKAKEIAADHVHLLVEYDEKTPICNVIRAFKGRSSKLLRDEFPELKKLPSLWTRSYFYDTSAKVSTAKVMAYINDPHHDRH</sequence>
<accession>A0A1Z4LH44</accession>
<evidence type="ECO:0000259" key="1">
    <source>
        <dbReference type="SMART" id="SM01321"/>
    </source>
</evidence>
<dbReference type="GO" id="GO:0004803">
    <property type="term" value="F:transposase activity"/>
    <property type="evidence" value="ECO:0007669"/>
    <property type="project" value="InterPro"/>
</dbReference>
<proteinExistence type="predicted"/>
<dbReference type="AlphaFoldDB" id="A0A1Z4LH44"/>
<dbReference type="PANTHER" id="PTHR33360">
    <property type="entry name" value="TRANSPOSASE FOR INSERTION SEQUENCE ELEMENT IS200"/>
    <property type="match status" value="1"/>
</dbReference>
<evidence type="ECO:0000313" key="2">
    <source>
        <dbReference type="EMBL" id="BAY80560.1"/>
    </source>
</evidence>
<dbReference type="InterPro" id="IPR036515">
    <property type="entry name" value="Transposase_17_sf"/>
</dbReference>
<name>A0A1Z4LH44_9CYAN</name>
<dbReference type="PANTHER" id="PTHR33360:SF2">
    <property type="entry name" value="TRANSPOSASE FOR INSERTION SEQUENCE ELEMENT IS200"/>
    <property type="match status" value="1"/>
</dbReference>
<dbReference type="GO" id="GO:0006313">
    <property type="term" value="P:DNA transposition"/>
    <property type="evidence" value="ECO:0007669"/>
    <property type="project" value="InterPro"/>
</dbReference>
<dbReference type="OrthoDB" id="9798161at2"/>
<dbReference type="NCBIfam" id="NF033573">
    <property type="entry name" value="transpos_IS200"/>
    <property type="match status" value="1"/>
</dbReference>
<reference evidence="2 3" key="1">
    <citation type="submission" date="2017-06" db="EMBL/GenBank/DDBJ databases">
        <title>Genome sequencing of cyanobaciteial culture collection at National Institute for Environmental Studies (NIES).</title>
        <authorList>
            <person name="Hirose Y."/>
            <person name="Shimura Y."/>
            <person name="Fujisawa T."/>
            <person name="Nakamura Y."/>
            <person name="Kawachi M."/>
        </authorList>
    </citation>
    <scope>NUCLEOTIDE SEQUENCE [LARGE SCALE GENOMIC DNA]</scope>
    <source>
        <strain evidence="2 3">NIES-267</strain>
    </source>
</reference>
<dbReference type="Proteomes" id="UP000218418">
    <property type="component" value="Chromosome"/>
</dbReference>
<gene>
    <name evidence="2" type="ORF">NIES267_00170</name>
</gene>
<dbReference type="Pfam" id="PF01797">
    <property type="entry name" value="Y1_Tnp"/>
    <property type="match status" value="1"/>
</dbReference>
<keyword evidence="3" id="KW-1185">Reference proteome</keyword>
<dbReference type="Gene3D" id="3.30.70.1290">
    <property type="entry name" value="Transposase IS200-like"/>
    <property type="match status" value="1"/>
</dbReference>
<dbReference type="InterPro" id="IPR002686">
    <property type="entry name" value="Transposase_17"/>
</dbReference>
<dbReference type="SUPFAM" id="SSF143422">
    <property type="entry name" value="Transposase IS200-like"/>
    <property type="match status" value="1"/>
</dbReference>
<dbReference type="GO" id="GO:0003677">
    <property type="term" value="F:DNA binding"/>
    <property type="evidence" value="ECO:0007669"/>
    <property type="project" value="InterPro"/>
</dbReference>
<dbReference type="SMART" id="SM01321">
    <property type="entry name" value="Y1_Tnp"/>
    <property type="match status" value="1"/>
</dbReference>
<organism evidence="2 3">
    <name type="scientific">Calothrix parasitica NIES-267</name>
    <dbReference type="NCBI Taxonomy" id="1973488"/>
    <lineage>
        <taxon>Bacteria</taxon>
        <taxon>Bacillati</taxon>
        <taxon>Cyanobacteriota</taxon>
        <taxon>Cyanophyceae</taxon>
        <taxon>Nostocales</taxon>
        <taxon>Calotrichaceae</taxon>
        <taxon>Calothrix</taxon>
    </lineage>
</organism>